<gene>
    <name evidence="25" type="ORF">ACFSQZ_01835</name>
</gene>
<keyword evidence="13 24" id="KW-1133">Transmembrane helix</keyword>
<evidence type="ECO:0000256" key="7">
    <source>
        <dbReference type="ARBA" id="ARBA00019373"/>
    </source>
</evidence>
<evidence type="ECO:0000256" key="9">
    <source>
        <dbReference type="ARBA" id="ARBA00022516"/>
    </source>
</evidence>
<keyword evidence="12 25" id="KW-0548">Nucleotidyltransferase</keyword>
<evidence type="ECO:0000256" key="3">
    <source>
        <dbReference type="ARBA" id="ARBA00005119"/>
    </source>
</evidence>
<dbReference type="GO" id="GO:0016779">
    <property type="term" value="F:nucleotidyltransferase activity"/>
    <property type="evidence" value="ECO:0007669"/>
    <property type="project" value="UniProtKB-KW"/>
</dbReference>
<evidence type="ECO:0000256" key="17">
    <source>
        <dbReference type="ARBA" id="ARBA00023264"/>
    </source>
</evidence>
<evidence type="ECO:0000256" key="19">
    <source>
        <dbReference type="ARBA" id="ARBA00031825"/>
    </source>
</evidence>
<dbReference type="EC" id="2.7.7.41" evidence="6"/>
<protein>
    <recommendedName>
        <fullName evidence="7">Phosphatidate cytidylyltransferase</fullName>
        <ecNumber evidence="6">2.7.7.41</ecNumber>
    </recommendedName>
    <alternativeName>
        <fullName evidence="20">CDP-DAG synthase</fullName>
    </alternativeName>
    <alternativeName>
        <fullName evidence="22">CDP-DG synthase</fullName>
    </alternativeName>
    <alternativeName>
        <fullName evidence="18">CDP-diacylglycerol synthase</fullName>
    </alternativeName>
    <alternativeName>
        <fullName evidence="21">CDP-diglyceride pyrophosphorylase</fullName>
    </alternativeName>
    <alternativeName>
        <fullName evidence="23">CDP-diglyceride synthase</fullName>
    </alternativeName>
    <alternativeName>
        <fullName evidence="19">CTP:phosphatidate cytidylyltransferase</fullName>
    </alternativeName>
</protein>
<evidence type="ECO:0000256" key="5">
    <source>
        <dbReference type="ARBA" id="ARBA00010185"/>
    </source>
</evidence>
<keyword evidence="26" id="KW-1185">Reference proteome</keyword>
<dbReference type="PANTHER" id="PTHR46382">
    <property type="entry name" value="PHOSPHATIDATE CYTIDYLYLTRANSFERASE"/>
    <property type="match status" value="1"/>
</dbReference>
<comment type="caution">
    <text evidence="25">The sequence shown here is derived from an EMBL/GenBank/DDBJ whole genome shotgun (WGS) entry which is preliminary data.</text>
</comment>
<organism evidence="25 26">
    <name type="scientific">Rubritalea spongiae</name>
    <dbReference type="NCBI Taxonomy" id="430797"/>
    <lineage>
        <taxon>Bacteria</taxon>
        <taxon>Pseudomonadati</taxon>
        <taxon>Verrucomicrobiota</taxon>
        <taxon>Verrucomicrobiia</taxon>
        <taxon>Verrucomicrobiales</taxon>
        <taxon>Rubritaleaceae</taxon>
        <taxon>Rubritalea</taxon>
    </lineage>
</organism>
<dbReference type="RefSeq" id="WP_377094942.1">
    <property type="nucleotide sequence ID" value="NZ_JBHSJM010000001.1"/>
</dbReference>
<evidence type="ECO:0000313" key="26">
    <source>
        <dbReference type="Proteomes" id="UP001597297"/>
    </source>
</evidence>
<evidence type="ECO:0000256" key="21">
    <source>
        <dbReference type="ARBA" id="ARBA00032396"/>
    </source>
</evidence>
<evidence type="ECO:0000256" key="15">
    <source>
        <dbReference type="ARBA" id="ARBA00023136"/>
    </source>
</evidence>
<evidence type="ECO:0000313" key="25">
    <source>
        <dbReference type="EMBL" id="MFD2275196.1"/>
    </source>
</evidence>
<keyword evidence="8" id="KW-1003">Cell membrane</keyword>
<feature type="transmembrane region" description="Helical" evidence="24">
    <location>
        <begin position="67"/>
        <end position="84"/>
    </location>
</feature>
<keyword evidence="11 24" id="KW-0812">Transmembrane</keyword>
<evidence type="ECO:0000256" key="16">
    <source>
        <dbReference type="ARBA" id="ARBA00023209"/>
    </source>
</evidence>
<reference evidence="26" key="1">
    <citation type="journal article" date="2019" name="Int. J. Syst. Evol. Microbiol.">
        <title>The Global Catalogue of Microorganisms (GCM) 10K type strain sequencing project: providing services to taxonomists for standard genome sequencing and annotation.</title>
        <authorList>
            <consortium name="The Broad Institute Genomics Platform"/>
            <consortium name="The Broad Institute Genome Sequencing Center for Infectious Disease"/>
            <person name="Wu L."/>
            <person name="Ma J."/>
        </authorList>
    </citation>
    <scope>NUCLEOTIDE SEQUENCE [LARGE SCALE GENOMIC DNA]</scope>
    <source>
        <strain evidence="26">JCM 16545</strain>
    </source>
</reference>
<keyword evidence="15 24" id="KW-0472">Membrane</keyword>
<evidence type="ECO:0000256" key="11">
    <source>
        <dbReference type="ARBA" id="ARBA00022692"/>
    </source>
</evidence>
<comment type="similarity">
    <text evidence="5">Belongs to the CDS family.</text>
</comment>
<feature type="transmembrane region" description="Helical" evidence="24">
    <location>
        <begin position="207"/>
        <end position="226"/>
    </location>
</feature>
<evidence type="ECO:0000256" key="18">
    <source>
        <dbReference type="ARBA" id="ARBA00029893"/>
    </source>
</evidence>
<keyword evidence="10" id="KW-0808">Transferase</keyword>
<proteinExistence type="inferred from homology"/>
<feature type="transmembrane region" description="Helical" evidence="24">
    <location>
        <begin position="232"/>
        <end position="252"/>
    </location>
</feature>
<evidence type="ECO:0000256" key="24">
    <source>
        <dbReference type="SAM" id="Phobius"/>
    </source>
</evidence>
<feature type="transmembrane region" description="Helical" evidence="24">
    <location>
        <begin position="36"/>
        <end position="55"/>
    </location>
</feature>
<comment type="pathway">
    <text evidence="3">Phospholipid metabolism; CDP-diacylglycerol biosynthesis; CDP-diacylglycerol from sn-glycerol 3-phosphate: step 3/3.</text>
</comment>
<evidence type="ECO:0000256" key="22">
    <source>
        <dbReference type="ARBA" id="ARBA00032743"/>
    </source>
</evidence>
<comment type="pathway">
    <text evidence="4">Lipid metabolism.</text>
</comment>
<feature type="transmembrane region" description="Helical" evidence="24">
    <location>
        <begin position="12"/>
        <end position="30"/>
    </location>
</feature>
<feature type="transmembrane region" description="Helical" evidence="24">
    <location>
        <begin position="124"/>
        <end position="148"/>
    </location>
</feature>
<evidence type="ECO:0000256" key="4">
    <source>
        <dbReference type="ARBA" id="ARBA00005189"/>
    </source>
</evidence>
<dbReference type="EMBL" id="JBHUJC010000003">
    <property type="protein sequence ID" value="MFD2275196.1"/>
    <property type="molecule type" value="Genomic_DNA"/>
</dbReference>
<dbReference type="Proteomes" id="UP001597297">
    <property type="component" value="Unassembled WGS sequence"/>
</dbReference>
<evidence type="ECO:0000256" key="23">
    <source>
        <dbReference type="ARBA" id="ARBA00033406"/>
    </source>
</evidence>
<feature type="transmembrane region" description="Helical" evidence="24">
    <location>
        <begin position="90"/>
        <end position="112"/>
    </location>
</feature>
<dbReference type="Pfam" id="PF01148">
    <property type="entry name" value="CTP_transf_1"/>
    <property type="match status" value="1"/>
</dbReference>
<evidence type="ECO:0000256" key="1">
    <source>
        <dbReference type="ARBA" id="ARBA00001698"/>
    </source>
</evidence>
<comment type="subcellular location">
    <subcellularLocation>
        <location evidence="2">Cell membrane</location>
        <topology evidence="2">Multi-pass membrane protein</topology>
    </subcellularLocation>
</comment>
<evidence type="ECO:0000256" key="6">
    <source>
        <dbReference type="ARBA" id="ARBA00012487"/>
    </source>
</evidence>
<evidence type="ECO:0000256" key="8">
    <source>
        <dbReference type="ARBA" id="ARBA00022475"/>
    </source>
</evidence>
<evidence type="ECO:0000256" key="12">
    <source>
        <dbReference type="ARBA" id="ARBA00022695"/>
    </source>
</evidence>
<evidence type="ECO:0000256" key="14">
    <source>
        <dbReference type="ARBA" id="ARBA00023098"/>
    </source>
</evidence>
<keyword evidence="16" id="KW-0594">Phospholipid biosynthesis</keyword>
<evidence type="ECO:0000256" key="20">
    <source>
        <dbReference type="ARBA" id="ARBA00032253"/>
    </source>
</evidence>
<accession>A0ABW5DY03</accession>
<keyword evidence="17" id="KW-1208">Phospholipid metabolism</keyword>
<name>A0ABW5DY03_9BACT</name>
<evidence type="ECO:0000256" key="13">
    <source>
        <dbReference type="ARBA" id="ARBA00022989"/>
    </source>
</evidence>
<feature type="transmembrane region" description="Helical" evidence="24">
    <location>
        <begin position="168"/>
        <end position="186"/>
    </location>
</feature>
<keyword evidence="14" id="KW-0443">Lipid metabolism</keyword>
<sequence length="301" mass="32338">MSEAKSKAQVFGARLFSTLLLIGIVAGTFVSMNPWAYLSLVSFLAIAASHELFRMMDIGKMPCQQKWGRFVAIAYTLTVAALLASCGGDALPLLGFVDGTAITLVVLSSFILQLREPIEGRNPLIKVASTVLSFLYVPFLFSFIGRLLFVPEAASVSSFFHDVPGAMVMLWLICVTKFTDIGAYCTGSLIGKHKMIPHISPGKTWQGFFGALVWAVVVGCVVYAIGKDSLQVLGGWGHVVVLSLILSLLTVTGDLAESVIKRSLEVKDSGNTLPGIGGALDLIDSLCFTAPALYFYLCWVV</sequence>
<dbReference type="PANTHER" id="PTHR46382:SF1">
    <property type="entry name" value="PHOSPHATIDATE CYTIDYLYLTRANSFERASE"/>
    <property type="match status" value="1"/>
</dbReference>
<comment type="catalytic activity">
    <reaction evidence="1">
        <text>a 1,2-diacyl-sn-glycero-3-phosphate + CTP + H(+) = a CDP-1,2-diacyl-sn-glycerol + diphosphate</text>
        <dbReference type="Rhea" id="RHEA:16229"/>
        <dbReference type="ChEBI" id="CHEBI:15378"/>
        <dbReference type="ChEBI" id="CHEBI:33019"/>
        <dbReference type="ChEBI" id="CHEBI:37563"/>
        <dbReference type="ChEBI" id="CHEBI:58332"/>
        <dbReference type="ChEBI" id="CHEBI:58608"/>
        <dbReference type="EC" id="2.7.7.41"/>
    </reaction>
</comment>
<evidence type="ECO:0000256" key="2">
    <source>
        <dbReference type="ARBA" id="ARBA00004651"/>
    </source>
</evidence>
<evidence type="ECO:0000256" key="10">
    <source>
        <dbReference type="ARBA" id="ARBA00022679"/>
    </source>
</evidence>
<keyword evidence="9" id="KW-0444">Lipid biosynthesis</keyword>